<comment type="caution">
    <text evidence="2">The sequence shown here is derived from an EMBL/GenBank/DDBJ whole genome shotgun (WGS) entry which is preliminary data.</text>
</comment>
<keyword evidence="1" id="KW-0732">Signal</keyword>
<proteinExistence type="predicted"/>
<dbReference type="Gene3D" id="3.30.1150.10">
    <property type="match status" value="1"/>
</dbReference>
<accession>A0ABS9DVG9</accession>
<feature type="signal peptide" evidence="1">
    <location>
        <begin position="1"/>
        <end position="20"/>
    </location>
</feature>
<feature type="chain" id="PRO_5046859963" evidence="1">
    <location>
        <begin position="21"/>
        <end position="132"/>
    </location>
</feature>
<evidence type="ECO:0000313" key="2">
    <source>
        <dbReference type="EMBL" id="MCF3946726.1"/>
    </source>
</evidence>
<dbReference type="Pfam" id="PF13103">
    <property type="entry name" value="TonB_2"/>
    <property type="match status" value="1"/>
</dbReference>
<gene>
    <name evidence="2" type="ORF">L2A60_08535</name>
</gene>
<dbReference type="SUPFAM" id="SSF74653">
    <property type="entry name" value="TolA/TonB C-terminal domain"/>
    <property type="match status" value="1"/>
</dbReference>
<evidence type="ECO:0000313" key="3">
    <source>
        <dbReference type="Proteomes" id="UP001521209"/>
    </source>
</evidence>
<keyword evidence="3" id="KW-1185">Reference proteome</keyword>
<protein>
    <submittedName>
        <fullName evidence="2">Energy transducer TonB</fullName>
    </submittedName>
</protein>
<evidence type="ECO:0000256" key="1">
    <source>
        <dbReference type="SAM" id="SignalP"/>
    </source>
</evidence>
<sequence>MRYPVCLALIWLLLPALALADGAPPPALSAAARQAIARQAAQLLREPGVTRVGFYEMIVNRAGAIVAVSVARSSGNTALDRKILAQLQKGHVRQLPKNSPPMVAFVLPVAFKKNGQVTGAVANKKLNKPDQP</sequence>
<organism evidence="2 3">
    <name type="scientific">Acidiphilium iwatense</name>
    <dbReference type="NCBI Taxonomy" id="768198"/>
    <lineage>
        <taxon>Bacteria</taxon>
        <taxon>Pseudomonadati</taxon>
        <taxon>Pseudomonadota</taxon>
        <taxon>Alphaproteobacteria</taxon>
        <taxon>Acetobacterales</taxon>
        <taxon>Acidocellaceae</taxon>
        <taxon>Acidiphilium</taxon>
    </lineage>
</organism>
<dbReference type="RefSeq" id="WP_235703963.1">
    <property type="nucleotide sequence ID" value="NZ_JAKGBZ010000013.1"/>
</dbReference>
<name>A0ABS9DVG9_9PROT</name>
<dbReference type="EMBL" id="JAKGBZ010000013">
    <property type="protein sequence ID" value="MCF3946726.1"/>
    <property type="molecule type" value="Genomic_DNA"/>
</dbReference>
<dbReference type="Proteomes" id="UP001521209">
    <property type="component" value="Unassembled WGS sequence"/>
</dbReference>
<reference evidence="2 3" key="1">
    <citation type="submission" date="2022-01" db="EMBL/GenBank/DDBJ databases">
        <authorList>
            <person name="Won M."/>
            <person name="Kim S.-J."/>
            <person name="Kwon S.-W."/>
        </authorList>
    </citation>
    <scope>NUCLEOTIDE SEQUENCE [LARGE SCALE GENOMIC DNA]</scope>
    <source>
        <strain evidence="2 3">KCTC 23505</strain>
    </source>
</reference>